<evidence type="ECO:0000313" key="8">
    <source>
        <dbReference type="EMBL" id="MEQ2563418.1"/>
    </source>
</evidence>
<feature type="compositionally biased region" description="Low complexity" evidence="4">
    <location>
        <begin position="724"/>
        <end position="749"/>
    </location>
</feature>
<name>A0ABV1HM76_9FIRM</name>
<dbReference type="InterPro" id="IPR001460">
    <property type="entry name" value="PCN-bd_Tpept"/>
</dbReference>
<feature type="region of interest" description="Disordered" evidence="4">
    <location>
        <begin position="655"/>
        <end position="783"/>
    </location>
</feature>
<feature type="compositionally biased region" description="Polar residues" evidence="4">
    <location>
        <begin position="763"/>
        <end position="783"/>
    </location>
</feature>
<keyword evidence="9" id="KW-1185">Reference proteome</keyword>
<dbReference type="SUPFAM" id="SSF56601">
    <property type="entry name" value="beta-lactamase/transpeptidase-like"/>
    <property type="match status" value="1"/>
</dbReference>
<keyword evidence="3 5" id="KW-0472">Membrane</keyword>
<comment type="subcellular location">
    <subcellularLocation>
        <location evidence="1">Membrane</location>
    </subcellularLocation>
</comment>
<accession>A0ABV1HM76</accession>
<evidence type="ECO:0000256" key="5">
    <source>
        <dbReference type="SAM" id="Phobius"/>
    </source>
</evidence>
<dbReference type="EMBL" id="JBBMFJ010000018">
    <property type="protein sequence ID" value="MEQ2563418.1"/>
    <property type="molecule type" value="Genomic_DNA"/>
</dbReference>
<evidence type="ECO:0000259" key="6">
    <source>
        <dbReference type="Pfam" id="PF00905"/>
    </source>
</evidence>
<feature type="transmembrane region" description="Helical" evidence="5">
    <location>
        <begin position="21"/>
        <end position="43"/>
    </location>
</feature>
<evidence type="ECO:0000256" key="4">
    <source>
        <dbReference type="SAM" id="MobiDB-lite"/>
    </source>
</evidence>
<dbReference type="Gene3D" id="3.90.1310.10">
    <property type="entry name" value="Penicillin-binding protein 2a (Domain 2)"/>
    <property type="match status" value="1"/>
</dbReference>
<protein>
    <submittedName>
        <fullName evidence="8">Penicillin-binding protein 2</fullName>
    </submittedName>
</protein>
<evidence type="ECO:0000313" key="9">
    <source>
        <dbReference type="Proteomes" id="UP001437460"/>
    </source>
</evidence>
<dbReference type="InterPro" id="IPR012338">
    <property type="entry name" value="Beta-lactam/transpept-like"/>
</dbReference>
<evidence type="ECO:0000256" key="2">
    <source>
        <dbReference type="ARBA" id="ARBA00007171"/>
    </source>
</evidence>
<organism evidence="8 9">
    <name type="scientific">Ventrimonas faecis</name>
    <dbReference type="NCBI Taxonomy" id="3133170"/>
    <lineage>
        <taxon>Bacteria</taxon>
        <taxon>Bacillati</taxon>
        <taxon>Bacillota</taxon>
        <taxon>Clostridia</taxon>
        <taxon>Lachnospirales</taxon>
        <taxon>Lachnospiraceae</taxon>
        <taxon>Ventrimonas</taxon>
    </lineage>
</organism>
<dbReference type="Pfam" id="PF03717">
    <property type="entry name" value="PBP_dimer"/>
    <property type="match status" value="1"/>
</dbReference>
<dbReference type="InterPro" id="IPR036138">
    <property type="entry name" value="PBP_dimer_sf"/>
</dbReference>
<dbReference type="InterPro" id="IPR050515">
    <property type="entry name" value="Beta-lactam/transpept"/>
</dbReference>
<evidence type="ECO:0000256" key="1">
    <source>
        <dbReference type="ARBA" id="ARBA00004370"/>
    </source>
</evidence>
<dbReference type="PANTHER" id="PTHR30627:SF1">
    <property type="entry name" value="PEPTIDOGLYCAN D,D-TRANSPEPTIDASE FTSI"/>
    <property type="match status" value="1"/>
</dbReference>
<dbReference type="PANTHER" id="PTHR30627">
    <property type="entry name" value="PEPTIDOGLYCAN D,D-TRANSPEPTIDASE"/>
    <property type="match status" value="1"/>
</dbReference>
<proteinExistence type="inferred from homology"/>
<dbReference type="InterPro" id="IPR005311">
    <property type="entry name" value="PBP_dimer"/>
</dbReference>
<feature type="domain" description="Penicillin-binding protein transpeptidase" evidence="6">
    <location>
        <begin position="273"/>
        <end position="635"/>
    </location>
</feature>
<evidence type="ECO:0000256" key="3">
    <source>
        <dbReference type="ARBA" id="ARBA00023136"/>
    </source>
</evidence>
<comment type="similarity">
    <text evidence="2">Belongs to the transpeptidase family.</text>
</comment>
<dbReference type="Pfam" id="PF00905">
    <property type="entry name" value="Transpeptidase"/>
    <property type="match status" value="1"/>
</dbReference>
<comment type="caution">
    <text evidence="8">The sequence shown here is derived from an EMBL/GenBank/DDBJ whole genome shotgun (WGS) entry which is preliminary data.</text>
</comment>
<dbReference type="SUPFAM" id="SSF56519">
    <property type="entry name" value="Penicillin binding protein dimerisation domain"/>
    <property type="match status" value="1"/>
</dbReference>
<dbReference type="Proteomes" id="UP001437460">
    <property type="component" value="Unassembled WGS sequence"/>
</dbReference>
<feature type="compositionally biased region" description="Acidic residues" evidence="4">
    <location>
        <begin position="697"/>
        <end position="712"/>
    </location>
</feature>
<keyword evidence="5" id="KW-0812">Transmembrane</keyword>
<keyword evidence="5" id="KW-1133">Transmembrane helix</keyword>
<dbReference type="Gene3D" id="3.40.710.10">
    <property type="entry name" value="DD-peptidase/beta-lactamase superfamily"/>
    <property type="match status" value="1"/>
</dbReference>
<sequence>MGDKRRSGVRRIFTKYMQEKLAVTVIVITLALFALIYVLYHIITTKQDSYNQIVLSQQQYDSRVLPYRRGDIVDRNGTYLATTEKVYNLIIDSKQIMSAEDDYLDATVTALVTVFGYDETEMRNLIRDNSTKAYLRYAKQLSYDQKEAFEQYQSDTNKANAKADSKARVKGVWFEDEFRRIYPYNSLACNVIGFATSDGGTGNGGIEQSYNDSLVGTNGREYGYLNDDSNLERVIKPAENGNTVVSTIDVNIQNAVEKRINEWMADPGSEHIGVVVMNPNNGEVLAMANNSMFDLNNPRSAADSFSEEELRELGLKEAMQTYNRQHKKTDGSTITIDQVPEHYSADEIRSYGLQVAWNQKWRNYDISDTYEPGSPSKIFTVAAALEEGVISPNDTFYCDGYQEVAGHQIKCTAYHKGGHGMLTVAEALMVSCNDAMMQIAAKMGATTFTRYMDAFGFGQKTGIDLPGEADARGLVRSASEMNSADLATNSFGQNYNCSMIQMAAAYCSVVNGGSYYEPHVVKQILNDQGSVVKEVKPKLVRETVSESTSSFIKDALYRTVSEGTGKAAAVEGYEIAGKTGTAEKIPRSAKNYLLSFCGFAPAHDPQVLVYVTVDTPHVEDQPHSTYASGVFSKIMGDILPYLNVFPSVDFEQQQSEAAAQLPEAEGITDNSSVTPETEAEPKVYETEEYIEPGADSDLPEDVPESTETDETGESGTDAGSGYVPPAQTASETSASESSPESSAAESESSTEAERQTESQTESAGESTSQAERETMSATSSAGE</sequence>
<feature type="domain" description="Penicillin-binding protein dimerisation" evidence="7">
    <location>
        <begin position="68"/>
        <end position="230"/>
    </location>
</feature>
<gene>
    <name evidence="8" type="ORF">WMO41_09660</name>
</gene>
<evidence type="ECO:0000259" key="7">
    <source>
        <dbReference type="Pfam" id="PF03717"/>
    </source>
</evidence>
<reference evidence="8 9" key="1">
    <citation type="submission" date="2024-03" db="EMBL/GenBank/DDBJ databases">
        <title>Human intestinal bacterial collection.</title>
        <authorList>
            <person name="Pauvert C."/>
            <person name="Hitch T.C.A."/>
            <person name="Clavel T."/>
        </authorList>
    </citation>
    <scope>NUCLEOTIDE SEQUENCE [LARGE SCALE GENOMIC DNA]</scope>
    <source>
        <strain evidence="8 9">CLA-AP-H27</strain>
    </source>
</reference>